<dbReference type="SUPFAM" id="SSF159006">
    <property type="entry name" value="YopX-like"/>
    <property type="match status" value="1"/>
</dbReference>
<reference evidence="2 3" key="1">
    <citation type="submission" date="2014-12" db="EMBL/GenBank/DDBJ databases">
        <title>Whole Genome Sequence and Molecular Characterization of Siphoviridae / Myoviridae Phage Infecting Clostridium difficile.</title>
        <authorList>
            <person name="Monot M."/>
        </authorList>
    </citation>
    <scope>NUCLEOTIDE SEQUENCE [LARGE SCALE GENOMIC DNA]</scope>
</reference>
<dbReference type="InterPro" id="IPR023385">
    <property type="entry name" value="YopX-like_C"/>
</dbReference>
<name>A0A0A8WFY4_9CAUD</name>
<dbReference type="RefSeq" id="YP_009206184.1">
    <property type="nucleotide sequence ID" value="NC_028883.1"/>
</dbReference>
<protein>
    <recommendedName>
        <fullName evidence="1">YopX protein domain-containing protein</fullName>
    </recommendedName>
</protein>
<feature type="domain" description="YopX protein" evidence="1">
    <location>
        <begin position="4"/>
        <end position="117"/>
    </location>
</feature>
<evidence type="ECO:0000259" key="1">
    <source>
        <dbReference type="Pfam" id="PF09643"/>
    </source>
</evidence>
<keyword evidence="3" id="KW-1185">Reference proteome</keyword>
<dbReference type="KEGG" id="vg:26646900"/>
<accession>A0A0A8WFY4</accession>
<dbReference type="Pfam" id="PF09643">
    <property type="entry name" value="YopX"/>
    <property type="match status" value="1"/>
</dbReference>
<dbReference type="Proteomes" id="UP000030736">
    <property type="component" value="Segment"/>
</dbReference>
<evidence type="ECO:0000313" key="3">
    <source>
        <dbReference type="Proteomes" id="UP000030736"/>
    </source>
</evidence>
<evidence type="ECO:0000313" key="2">
    <source>
        <dbReference type="EMBL" id="CEK40820.1"/>
    </source>
</evidence>
<dbReference type="OrthoDB" id="28597at10239"/>
<dbReference type="InterPro" id="IPR019096">
    <property type="entry name" value="YopX_protein"/>
</dbReference>
<proteinExistence type="predicted"/>
<sequence>MELKFREWNKNGKEMYSYDEMVCYSKNLLREWVYSGVYLPKNNENFEVMIYTGLKDCDGKEIYEGDIVLCRSIFFTEFAGEVKFKDGCFIAVNEMSGDCFRLSELAIVKVDGNIYEDLSKLNDIRRCDEGGIRNDNN</sequence>
<organism evidence="2 3">
    <name type="scientific">Clostridium phage phiMMP01</name>
    <dbReference type="NCBI Taxonomy" id="1582156"/>
    <lineage>
        <taxon>Viruses</taxon>
        <taxon>Duplodnaviria</taxon>
        <taxon>Heunggongvirae</taxon>
        <taxon>Uroviricota</taxon>
        <taxon>Caudoviricetes</taxon>
        <taxon>Yongloolinvirus</taxon>
        <taxon>Yongloolinvirus MMP01</taxon>
    </lineage>
</organism>
<dbReference type="GeneID" id="26646900"/>
<dbReference type="EMBL" id="LN681541">
    <property type="protein sequence ID" value="CEK40820.1"/>
    <property type="molecule type" value="Genomic_DNA"/>
</dbReference>
<dbReference type="Gene3D" id="2.30.30.290">
    <property type="entry name" value="YopX-like domains"/>
    <property type="match status" value="1"/>
</dbReference>
<gene>
    <name evidence="2" type="ORF">PHIMMP01_20065</name>
</gene>